<evidence type="ECO:0000313" key="2">
    <source>
        <dbReference type="EMBL" id="GGH73440.1"/>
    </source>
</evidence>
<sequence length="510" mass="54308">MHALKKGAEDMKRKYLLPLALVAVLASCSKKDGASETILNEDPSTFAEIGSIDIGEAGAAEISAYDPATKRLFVVNNGGVNKIDVLDMADPAKMSVIKSIAITGGAVNSLSIHDGKLAAAIEAADKQAAGKVTVYKTSDYSEIKTIATGALPDMVTFSPNGEYILTANEGEPNAAYNIDPIGSVSVISVNNDYSVVNVDFAGFAAQQEALMQKGLRIFGKNATFASDIEPEYITVSADSKTAWVTLQENNAIAKIDLTTKKATDIFPLGFKDYNAAGNAIDVSDKDDAVAFANWNIKGMYQPDAIAVLQSGNIPYLFTVNEGDVREYDGFKEADRIKNLTLDATAFPDAANLQKDPKLGRLNVTKTLGDVNGDGKYETLYSFGARSFSVWNGNTGALVFDSKNELEVKCNAAKYYDDNRSDDKGVEPEGIAIGQMGNKQVAFIGMERADAVAVYDVTNPAAPVFQQLLKCGDAPEGVLFVPAKNSPTGKSLLIISSEDDGVVKVYSAKTL</sequence>
<dbReference type="Pfam" id="PF22494">
    <property type="entry name" value="choice_anch_I"/>
    <property type="match status" value="1"/>
</dbReference>
<accession>A0A917J209</accession>
<proteinExistence type="predicted"/>
<dbReference type="PROSITE" id="PS51257">
    <property type="entry name" value="PROKAR_LIPOPROTEIN"/>
    <property type="match status" value="1"/>
</dbReference>
<reference evidence="2" key="2">
    <citation type="submission" date="2020-09" db="EMBL/GenBank/DDBJ databases">
        <authorList>
            <person name="Sun Q."/>
            <person name="Zhou Y."/>
        </authorList>
    </citation>
    <scope>NUCLEOTIDE SEQUENCE</scope>
    <source>
        <strain evidence="2">CGMCC 1.15290</strain>
    </source>
</reference>
<name>A0A917J209_9BACT</name>
<dbReference type="Proteomes" id="UP000627292">
    <property type="component" value="Unassembled WGS sequence"/>
</dbReference>
<dbReference type="InterPro" id="IPR055188">
    <property type="entry name" value="Choice_anch_I"/>
</dbReference>
<dbReference type="AlphaFoldDB" id="A0A917J209"/>
<feature type="domain" description="Choice-of-anchor I" evidence="1">
    <location>
        <begin position="54"/>
        <end position="505"/>
    </location>
</feature>
<dbReference type="Gene3D" id="2.130.10.10">
    <property type="entry name" value="YVTN repeat-like/Quinoprotein amine dehydrogenase"/>
    <property type="match status" value="1"/>
</dbReference>
<dbReference type="InterPro" id="IPR011048">
    <property type="entry name" value="Haem_d1_sf"/>
</dbReference>
<dbReference type="InterPro" id="IPR011045">
    <property type="entry name" value="N2O_reductase_N"/>
</dbReference>
<protein>
    <submittedName>
        <fullName evidence="2">Alkaline phosphatase</fullName>
    </submittedName>
</protein>
<dbReference type="SUPFAM" id="SSF51004">
    <property type="entry name" value="C-terminal (heme d1) domain of cytochrome cd1-nitrite reductase"/>
    <property type="match status" value="1"/>
</dbReference>
<reference evidence="2" key="1">
    <citation type="journal article" date="2014" name="Int. J. Syst. Evol. Microbiol.">
        <title>Complete genome sequence of Corynebacterium casei LMG S-19264T (=DSM 44701T), isolated from a smear-ripened cheese.</title>
        <authorList>
            <consortium name="US DOE Joint Genome Institute (JGI-PGF)"/>
            <person name="Walter F."/>
            <person name="Albersmeier A."/>
            <person name="Kalinowski J."/>
            <person name="Ruckert C."/>
        </authorList>
    </citation>
    <scope>NUCLEOTIDE SEQUENCE</scope>
    <source>
        <strain evidence="2">CGMCC 1.15290</strain>
    </source>
</reference>
<dbReference type="NCBIfam" id="NF038117">
    <property type="entry name" value="choice_anch_I"/>
    <property type="match status" value="1"/>
</dbReference>
<dbReference type="PANTHER" id="PTHR46928">
    <property type="entry name" value="MESENCHYME-SPECIFIC CELL SURFACE GLYCOPROTEIN"/>
    <property type="match status" value="1"/>
</dbReference>
<gene>
    <name evidence="2" type="ORF">GCM10011379_34960</name>
</gene>
<dbReference type="SUPFAM" id="SSF50974">
    <property type="entry name" value="Nitrous oxide reductase, N-terminal domain"/>
    <property type="match status" value="1"/>
</dbReference>
<keyword evidence="3" id="KW-1185">Reference proteome</keyword>
<comment type="caution">
    <text evidence="2">The sequence shown here is derived from an EMBL/GenBank/DDBJ whole genome shotgun (WGS) entry which is preliminary data.</text>
</comment>
<organism evidence="2 3">
    <name type="scientific">Filimonas zeae</name>
    <dbReference type="NCBI Taxonomy" id="1737353"/>
    <lineage>
        <taxon>Bacteria</taxon>
        <taxon>Pseudomonadati</taxon>
        <taxon>Bacteroidota</taxon>
        <taxon>Chitinophagia</taxon>
        <taxon>Chitinophagales</taxon>
        <taxon>Chitinophagaceae</taxon>
        <taxon>Filimonas</taxon>
    </lineage>
</organism>
<dbReference type="InterPro" id="IPR052956">
    <property type="entry name" value="Mesenchyme-surface_protein"/>
</dbReference>
<dbReference type="InterPro" id="IPR015943">
    <property type="entry name" value="WD40/YVTN_repeat-like_dom_sf"/>
</dbReference>
<dbReference type="EMBL" id="BMIB01000003">
    <property type="protein sequence ID" value="GGH73440.1"/>
    <property type="molecule type" value="Genomic_DNA"/>
</dbReference>
<dbReference type="PANTHER" id="PTHR46928:SF1">
    <property type="entry name" value="MESENCHYME-SPECIFIC CELL SURFACE GLYCOPROTEIN"/>
    <property type="match status" value="1"/>
</dbReference>
<evidence type="ECO:0000313" key="3">
    <source>
        <dbReference type="Proteomes" id="UP000627292"/>
    </source>
</evidence>
<evidence type="ECO:0000259" key="1">
    <source>
        <dbReference type="Pfam" id="PF22494"/>
    </source>
</evidence>